<dbReference type="OrthoDB" id="9811032at2"/>
<reference evidence="3" key="1">
    <citation type="submission" date="2010-08" db="EMBL/GenBank/DDBJ databases">
        <title>Genome sequence of Parvularcula bermudensis HTCC2503.</title>
        <authorList>
            <person name="Kang D.-M."/>
            <person name="Oh H.-M."/>
            <person name="Cho J.-C."/>
        </authorList>
    </citation>
    <scope>NUCLEOTIDE SEQUENCE [LARGE SCALE GENOMIC DNA]</scope>
    <source>
        <strain evidence="3">ATCC BAA-594 / HTCC2503 / KCTC 12087</strain>
    </source>
</reference>
<dbReference type="AlphaFoldDB" id="E0TGI3"/>
<dbReference type="Proteomes" id="UP000001302">
    <property type="component" value="Chromosome"/>
</dbReference>
<proteinExistence type="predicted"/>
<protein>
    <submittedName>
        <fullName evidence="2">Uncharacterized protein</fullName>
    </submittedName>
</protein>
<accession>E0TGI3</accession>
<reference evidence="2 3" key="2">
    <citation type="journal article" date="2011" name="J. Bacteriol.">
        <title>Complete genome sequence of strain HTCC2503T of Parvularcula bermudensis, the type species of the order "Parvularculales" in the class Alphaproteobacteria.</title>
        <authorList>
            <person name="Oh H.M."/>
            <person name="Kang I."/>
            <person name="Vergin K.L."/>
            <person name="Kang D."/>
            <person name="Rhee K.H."/>
            <person name="Giovannoni S.J."/>
            <person name="Cho J.C."/>
        </authorList>
    </citation>
    <scope>NUCLEOTIDE SEQUENCE [LARGE SCALE GENOMIC DNA]</scope>
    <source>
        <strain evidence="3">ATCC BAA-594 / HTCC2503 / KCTC 12087</strain>
    </source>
</reference>
<keyword evidence="3" id="KW-1185">Reference proteome</keyword>
<feature type="transmembrane region" description="Helical" evidence="1">
    <location>
        <begin position="51"/>
        <end position="68"/>
    </location>
</feature>
<organism evidence="2 3">
    <name type="scientific">Parvularcula bermudensis (strain ATCC BAA-594 / HTCC2503 / KCTC 12087)</name>
    <dbReference type="NCBI Taxonomy" id="314260"/>
    <lineage>
        <taxon>Bacteria</taxon>
        <taxon>Pseudomonadati</taxon>
        <taxon>Pseudomonadota</taxon>
        <taxon>Alphaproteobacteria</taxon>
        <taxon>Parvularculales</taxon>
        <taxon>Parvularculaceae</taxon>
        <taxon>Parvularcula</taxon>
    </lineage>
</organism>
<sequence length="132" mass="14507">MFSMVPLLVISLILYTIGLFAGGGEQAFIDRIFLDPTLVSGNKWQITFGDAFLTLSMGLLFIELLRATETGTDSLVNHSLSALLFVAALLLFIIMPGFGNSVFFIYMLMTFLDFMAGFIVTTKAARRDFGVS</sequence>
<evidence type="ECO:0000313" key="2">
    <source>
        <dbReference type="EMBL" id="ADM09602.1"/>
    </source>
</evidence>
<dbReference type="eggNOG" id="ENOG50331GU">
    <property type="taxonomic scope" value="Bacteria"/>
</dbReference>
<keyword evidence="1" id="KW-0472">Membrane</keyword>
<dbReference type="STRING" id="314260.PB2503_07734"/>
<keyword evidence="1" id="KW-1133">Transmembrane helix</keyword>
<feature type="transmembrane region" description="Helical" evidence="1">
    <location>
        <begin position="80"/>
        <end position="98"/>
    </location>
</feature>
<dbReference type="EMBL" id="CP002156">
    <property type="protein sequence ID" value="ADM09602.1"/>
    <property type="molecule type" value="Genomic_DNA"/>
</dbReference>
<dbReference type="KEGG" id="pbr:PB2503_07734"/>
<evidence type="ECO:0000256" key="1">
    <source>
        <dbReference type="SAM" id="Phobius"/>
    </source>
</evidence>
<name>E0TGI3_PARBH</name>
<keyword evidence="1" id="KW-0812">Transmembrane</keyword>
<feature type="transmembrane region" description="Helical" evidence="1">
    <location>
        <begin position="104"/>
        <end position="122"/>
    </location>
</feature>
<dbReference type="HOGENOM" id="CLU_117627_1_0_5"/>
<dbReference type="RefSeq" id="WP_013300576.1">
    <property type="nucleotide sequence ID" value="NC_014414.1"/>
</dbReference>
<gene>
    <name evidence="2" type="ordered locus">PB2503_07734</name>
</gene>
<evidence type="ECO:0000313" key="3">
    <source>
        <dbReference type="Proteomes" id="UP000001302"/>
    </source>
</evidence>